<dbReference type="Pfam" id="PF10431">
    <property type="entry name" value="ClpB_D2-small"/>
    <property type="match status" value="1"/>
</dbReference>
<comment type="caution">
    <text evidence="8">The sequence shown here is derived from an EMBL/GenBank/DDBJ whole genome shotgun (WGS) entry which is preliminary data.</text>
</comment>
<evidence type="ECO:0000259" key="6">
    <source>
        <dbReference type="SMART" id="SM00382"/>
    </source>
</evidence>
<dbReference type="InterPro" id="IPR001270">
    <property type="entry name" value="ClpA/B"/>
</dbReference>
<dbReference type="Pfam" id="PF07724">
    <property type="entry name" value="AAA_2"/>
    <property type="match status" value="1"/>
</dbReference>
<dbReference type="InterPro" id="IPR003959">
    <property type="entry name" value="ATPase_AAA_core"/>
</dbReference>
<dbReference type="CDD" id="cd19499">
    <property type="entry name" value="RecA-like_ClpB_Hsp104-like"/>
    <property type="match status" value="1"/>
</dbReference>
<dbReference type="PATRIC" id="fig|1618550.3.peg.1008"/>
<dbReference type="Pfam" id="PF00004">
    <property type="entry name" value="AAA"/>
    <property type="match status" value="1"/>
</dbReference>
<gene>
    <name evidence="8" type="ORF">UT39_C0019G0008</name>
</gene>
<accession>A0A0G0NC93</accession>
<evidence type="ECO:0000256" key="5">
    <source>
        <dbReference type="SAM" id="Phobius"/>
    </source>
</evidence>
<dbReference type="InterPro" id="IPR027417">
    <property type="entry name" value="P-loop_NTPase"/>
</dbReference>
<dbReference type="InterPro" id="IPR019489">
    <property type="entry name" value="Clp_ATPase_C"/>
</dbReference>
<evidence type="ECO:0000256" key="3">
    <source>
        <dbReference type="ARBA" id="ARBA00022840"/>
    </source>
</evidence>
<dbReference type="PANTHER" id="PTHR11638">
    <property type="entry name" value="ATP-DEPENDENT CLP PROTEASE"/>
    <property type="match status" value="1"/>
</dbReference>
<keyword evidence="3" id="KW-0067">ATP-binding</keyword>
<keyword evidence="5" id="KW-1133">Transmembrane helix</keyword>
<keyword evidence="2" id="KW-0547">Nucleotide-binding</keyword>
<feature type="domain" description="AAA+ ATPase" evidence="6">
    <location>
        <begin position="556"/>
        <end position="705"/>
    </location>
</feature>
<dbReference type="STRING" id="1618550.UT39_C0019G0008"/>
<dbReference type="CDD" id="cd00009">
    <property type="entry name" value="AAA"/>
    <property type="match status" value="1"/>
</dbReference>
<organism evidence="8 9">
    <name type="scientific">Candidatus Woesebacteria bacterium GW2011_GWA1_39_21</name>
    <dbReference type="NCBI Taxonomy" id="1618550"/>
    <lineage>
        <taxon>Bacteria</taxon>
        <taxon>Candidatus Woeseibacteriota</taxon>
    </lineage>
</organism>
<feature type="domain" description="Clp ATPase C-terminal" evidence="7">
    <location>
        <begin position="724"/>
        <end position="813"/>
    </location>
</feature>
<dbReference type="GO" id="GO:0005524">
    <property type="term" value="F:ATP binding"/>
    <property type="evidence" value="ECO:0007669"/>
    <property type="project" value="UniProtKB-KW"/>
</dbReference>
<keyword evidence="8" id="KW-0645">Protease</keyword>
<feature type="transmembrane region" description="Helical" evidence="5">
    <location>
        <begin position="79"/>
        <end position="106"/>
    </location>
</feature>
<keyword evidence="5" id="KW-0812">Transmembrane</keyword>
<dbReference type="GO" id="GO:0006508">
    <property type="term" value="P:proteolysis"/>
    <property type="evidence" value="ECO:0007669"/>
    <property type="project" value="UniProtKB-KW"/>
</dbReference>
<reference evidence="8 9" key="1">
    <citation type="journal article" date="2015" name="Nature">
        <title>rRNA introns, odd ribosomes, and small enigmatic genomes across a large radiation of phyla.</title>
        <authorList>
            <person name="Brown C.T."/>
            <person name="Hug L.A."/>
            <person name="Thomas B.C."/>
            <person name="Sharon I."/>
            <person name="Castelle C.J."/>
            <person name="Singh A."/>
            <person name="Wilkins M.J."/>
            <person name="Williams K.H."/>
            <person name="Banfield J.F."/>
        </authorList>
    </citation>
    <scope>NUCLEOTIDE SEQUENCE [LARGE SCALE GENOMIC DNA]</scope>
</reference>
<dbReference type="Pfam" id="PF17871">
    <property type="entry name" value="AAA_lid_9"/>
    <property type="match status" value="1"/>
</dbReference>
<evidence type="ECO:0000256" key="1">
    <source>
        <dbReference type="ARBA" id="ARBA00022737"/>
    </source>
</evidence>
<keyword evidence="8" id="KW-0378">Hydrolase</keyword>
<dbReference type="Gene3D" id="3.40.50.300">
    <property type="entry name" value="P-loop containing nucleotide triphosphate hydrolases"/>
    <property type="match status" value="2"/>
</dbReference>
<evidence type="ECO:0000256" key="2">
    <source>
        <dbReference type="ARBA" id="ARBA00022741"/>
    </source>
</evidence>
<name>A0A0G0NC93_9BACT</name>
<keyword evidence="4" id="KW-0143">Chaperone</keyword>
<dbReference type="GO" id="GO:0005737">
    <property type="term" value="C:cytoplasm"/>
    <property type="evidence" value="ECO:0007669"/>
    <property type="project" value="TreeGrafter"/>
</dbReference>
<dbReference type="GO" id="GO:0034605">
    <property type="term" value="P:cellular response to heat"/>
    <property type="evidence" value="ECO:0007669"/>
    <property type="project" value="TreeGrafter"/>
</dbReference>
<evidence type="ECO:0000256" key="4">
    <source>
        <dbReference type="ARBA" id="ARBA00023186"/>
    </source>
</evidence>
<proteinExistence type="predicted"/>
<dbReference type="EMBL" id="LBWP01000019">
    <property type="protein sequence ID" value="KKR10441.1"/>
    <property type="molecule type" value="Genomic_DNA"/>
</dbReference>
<evidence type="ECO:0000313" key="9">
    <source>
        <dbReference type="Proteomes" id="UP000034246"/>
    </source>
</evidence>
<dbReference type="AlphaFoldDB" id="A0A0G0NC93"/>
<dbReference type="SMART" id="SM00382">
    <property type="entry name" value="AAA"/>
    <property type="match status" value="2"/>
</dbReference>
<evidence type="ECO:0000313" key="8">
    <source>
        <dbReference type="EMBL" id="KKR10441.1"/>
    </source>
</evidence>
<dbReference type="GO" id="GO:0016887">
    <property type="term" value="F:ATP hydrolysis activity"/>
    <property type="evidence" value="ECO:0007669"/>
    <property type="project" value="InterPro"/>
</dbReference>
<dbReference type="InterPro" id="IPR050130">
    <property type="entry name" value="ClpA_ClpB"/>
</dbReference>
<dbReference type="Gene3D" id="1.10.8.60">
    <property type="match status" value="2"/>
</dbReference>
<feature type="domain" description="AAA+ ATPase" evidence="6">
    <location>
        <begin position="282"/>
        <end position="422"/>
    </location>
</feature>
<dbReference type="InterPro" id="IPR041546">
    <property type="entry name" value="ClpA/ClpB_AAA_lid"/>
</dbReference>
<protein>
    <submittedName>
        <fullName evidence="8">Clp protease ATP binding subunit</fullName>
    </submittedName>
</protein>
<dbReference type="SUPFAM" id="SSF52540">
    <property type="entry name" value="P-loop containing nucleoside triphosphate hydrolases"/>
    <property type="match status" value="2"/>
</dbReference>
<dbReference type="InterPro" id="IPR003593">
    <property type="entry name" value="AAA+_ATPase"/>
</dbReference>
<dbReference type="Proteomes" id="UP000034246">
    <property type="component" value="Unassembled WGS sequence"/>
</dbReference>
<keyword evidence="5" id="KW-0472">Membrane</keyword>
<dbReference type="PANTHER" id="PTHR11638:SF18">
    <property type="entry name" value="HEAT SHOCK PROTEIN 104"/>
    <property type="match status" value="1"/>
</dbReference>
<dbReference type="GO" id="GO:0008233">
    <property type="term" value="F:peptidase activity"/>
    <property type="evidence" value="ECO:0007669"/>
    <property type="project" value="UniProtKB-KW"/>
</dbReference>
<dbReference type="SMART" id="SM01086">
    <property type="entry name" value="ClpB_D2-small"/>
    <property type="match status" value="1"/>
</dbReference>
<keyword evidence="1" id="KW-0677">Repeat</keyword>
<dbReference type="PRINTS" id="PR00300">
    <property type="entry name" value="CLPPROTEASEA"/>
</dbReference>
<sequence>MKFLAWHYTEGFSYYLRRWIYSLRYIEHYFSLPVLVRTLFYPWKRLESDDTGPGFSISRYFENLSFNLISRLIGAIVKVILILSGLFMIAFVFIGGGLGFLVWALIPPFGIPPYLRHQQSPDKLMKTLLERTRQGPDPYTIFFSSGAGKFLLTHLGVSLEDFKKVTNLSAELIKIDRIKNLEDIIEWFIDKGVWTENDLKKYRLVYDDLLRCAKWWDSDKERGSELKDDHEFGRPGIGVDLMFGYTPVLSQYSIDLSRRQSFSHRLIGRDDVVERMDRVLSQGSSLILSGQPGVGKKTVVLEFAQKSLSGSLSEGMSYKRVLEFDYNVLLSGEYDLNQKKARLAQIFSEASMAGNIILFIKDIHRLTNAEVEGYDFTDVFEEYLEKRNLKVIVSVTPIEYERFISINMRLRKYFETVEVKPVGKTVALEIMVEAAKNWEYSSKVVVTIPAMRKILDESDKYITDTPFPEKALELLDAVVTYRNQKGGGVVSYDDASVVLSEKTGISFKAITHEEKQRLINIEEIIHQRLVNQKTAVDLIAKSLRGRSVGAVKEERPMGSFLFLGPTGVGKTETAKVLARVYYGEEKSILRFDMADYAGREGFERLIGSVSSNLPGALTTAIKNKPASLLLLDEIEKATRDINNLFLTLLDEGTITDALGRSVSGRHLFVIATSNAGAEFVRELVSKGVSGEALQKETVEYVLKKNYFSPEFLNRFDGVVVYEPLNHEHLVQISKLILEDLGKSLSKKDITLEIRQDTAEKLATEGYEPAFGARPIRRIVDLYIADIIGKAILEDKITAGDRISIFPTDKKLEFYLEKVS</sequence>
<evidence type="ECO:0000259" key="7">
    <source>
        <dbReference type="SMART" id="SM01086"/>
    </source>
</evidence>